<organism evidence="1 2">
    <name type="scientific">Rhodococcus koreensis</name>
    <dbReference type="NCBI Taxonomy" id="99653"/>
    <lineage>
        <taxon>Bacteria</taxon>
        <taxon>Bacillati</taxon>
        <taxon>Actinomycetota</taxon>
        <taxon>Actinomycetes</taxon>
        <taxon>Mycobacteriales</taxon>
        <taxon>Nocardiaceae</taxon>
        <taxon>Rhodococcus</taxon>
    </lineage>
</organism>
<proteinExistence type="predicted"/>
<dbReference type="RefSeq" id="WP_143051412.1">
    <property type="nucleotide sequence ID" value="NZ_CP070609.1"/>
</dbReference>
<dbReference type="Proteomes" id="UP000183561">
    <property type="component" value="Unassembled WGS sequence"/>
</dbReference>
<accession>A0A1H4TEE1</accession>
<protein>
    <submittedName>
        <fullName evidence="1">Uncharacterized protein</fullName>
    </submittedName>
</protein>
<sequence>MTTEVEAFRLAPRPLRERIRVAIDHWLDRDPAALCTESAAARTPFRTRDGRRSLEVGVSALVDH</sequence>
<evidence type="ECO:0000313" key="2">
    <source>
        <dbReference type="Proteomes" id="UP000183561"/>
    </source>
</evidence>
<reference evidence="2" key="1">
    <citation type="submission" date="2016-10" db="EMBL/GenBank/DDBJ databases">
        <authorList>
            <person name="Varghese N."/>
            <person name="Submissions S."/>
        </authorList>
    </citation>
    <scope>NUCLEOTIDE SEQUENCE [LARGE SCALE GENOMIC DNA]</scope>
    <source>
        <strain evidence="2">DSM 44498</strain>
    </source>
</reference>
<keyword evidence="2" id="KW-1185">Reference proteome</keyword>
<evidence type="ECO:0000313" key="1">
    <source>
        <dbReference type="EMBL" id="SEC54883.1"/>
    </source>
</evidence>
<gene>
    <name evidence="1" type="ORF">SAMN04490239_4501</name>
</gene>
<dbReference type="OrthoDB" id="9869233at2"/>
<dbReference type="EMBL" id="FNSV01000005">
    <property type="protein sequence ID" value="SEC54883.1"/>
    <property type="molecule type" value="Genomic_DNA"/>
</dbReference>
<dbReference type="AlphaFoldDB" id="A0A1H4TEE1"/>
<name>A0A1H4TEE1_9NOCA</name>